<evidence type="ECO:0008006" key="3">
    <source>
        <dbReference type="Google" id="ProtNLM"/>
    </source>
</evidence>
<keyword evidence="2" id="KW-1185">Reference proteome</keyword>
<evidence type="ECO:0000313" key="1">
    <source>
        <dbReference type="EMBL" id="MDU0328475.1"/>
    </source>
</evidence>
<organism evidence="1 2">
    <name type="scientific">Microbacterium algihabitans</name>
    <dbReference type="NCBI Taxonomy" id="3075992"/>
    <lineage>
        <taxon>Bacteria</taxon>
        <taxon>Bacillati</taxon>
        <taxon>Actinomycetota</taxon>
        <taxon>Actinomycetes</taxon>
        <taxon>Micrococcales</taxon>
        <taxon>Microbacteriaceae</taxon>
        <taxon>Microbacterium</taxon>
    </lineage>
</organism>
<evidence type="ECO:0000313" key="2">
    <source>
        <dbReference type="Proteomes" id="UP001256673"/>
    </source>
</evidence>
<sequence>MTDERATPSADDLTAAVLSLPDVATIYPSTPLIGRLVATISTGLTDTTPDAAAVHVTAAEEPPAIAARIATRRTAGSPGTARAVADRLRSAHPNKNATISVQIASITP</sequence>
<reference evidence="1 2" key="1">
    <citation type="submission" date="2023-09" db="EMBL/GenBank/DDBJ databases">
        <title>Microbacterium fusihabitans sp. nov., Microbacterium phycihabitans sp. nov., and Microbacterium cervinum sp. nov., isolated from dried seaweeds of beach.</title>
        <authorList>
            <person name="Lee S.D."/>
        </authorList>
    </citation>
    <scope>NUCLEOTIDE SEQUENCE [LARGE SCALE GENOMIC DNA]</scope>
    <source>
        <strain evidence="1 2">KSW2-21</strain>
    </source>
</reference>
<dbReference type="RefSeq" id="WP_316002070.1">
    <property type="nucleotide sequence ID" value="NZ_JAWDIU010000008.1"/>
</dbReference>
<dbReference type="Proteomes" id="UP001256673">
    <property type="component" value="Unassembled WGS sequence"/>
</dbReference>
<name>A0ABU3S105_9MICO</name>
<dbReference type="EMBL" id="JAWDIU010000008">
    <property type="protein sequence ID" value="MDU0328475.1"/>
    <property type="molecule type" value="Genomic_DNA"/>
</dbReference>
<protein>
    <recommendedName>
        <fullName evidence="3">Asp23/Gls24 family envelope stress response protein</fullName>
    </recommendedName>
</protein>
<proteinExistence type="predicted"/>
<comment type="caution">
    <text evidence="1">The sequence shown here is derived from an EMBL/GenBank/DDBJ whole genome shotgun (WGS) entry which is preliminary data.</text>
</comment>
<gene>
    <name evidence="1" type="ORF">RWH43_17080</name>
</gene>
<accession>A0ABU3S105</accession>